<evidence type="ECO:0000256" key="1">
    <source>
        <dbReference type="ARBA" id="ARBA00004123"/>
    </source>
</evidence>
<dbReference type="InterPro" id="IPR000504">
    <property type="entry name" value="RRM_dom"/>
</dbReference>
<dbReference type="GO" id="GO:0003723">
    <property type="term" value="F:RNA binding"/>
    <property type="evidence" value="ECO:0007669"/>
    <property type="project" value="UniProtKB-UniRule"/>
</dbReference>
<evidence type="ECO:0000313" key="10">
    <source>
        <dbReference type="EMBL" id="CAF1662716.1"/>
    </source>
</evidence>
<sequence length="371" mass="42435">MFIRVTDDPKQYEDSIEIPIDGDADGSVSLSTLAAQFHGVSALKYRHSETSVWRGVRVVDGKLYHPDGVWDLDTVYVAVYSKPNSVDVKRKGFDEQDDSTTTYAGQYKTQKLENRSDINEQDRDASRRCVDLIVLGISYQSVEADVRKCFEIFGELELCEIKRDSNGQSRGFGFIRYKNYESQLAVMNKRHFIDGRYVDVKLPDSKISIHEPECARKIFVTRLTDNTTEDDLRQYFSKYGSIQDVYIPKPPRSFGFVTFHDSNIVRTLFGSHIINGRNVTVGLAEPKQKPSTATSYPTSIKRSKANHADLQSVTSYPYYHQTYGQSATTDRVYSYYPPYNVTTNNSSKEQYSSSSQFYWNDVHNETAGIWQ</sequence>
<accession>A0A816FKJ5</accession>
<evidence type="ECO:0000256" key="4">
    <source>
        <dbReference type="ARBA" id="ARBA00023015"/>
    </source>
</evidence>
<dbReference type="GO" id="GO:0006397">
    <property type="term" value="P:mRNA processing"/>
    <property type="evidence" value="ECO:0007669"/>
    <property type="project" value="UniProtKB-KW"/>
</dbReference>
<comment type="subcellular location">
    <subcellularLocation>
        <location evidence="1">Nucleus</location>
    </subcellularLocation>
</comment>
<evidence type="ECO:0000313" key="11">
    <source>
        <dbReference type="Proteomes" id="UP000663828"/>
    </source>
</evidence>
<dbReference type="GO" id="GO:0000785">
    <property type="term" value="C:chromatin"/>
    <property type="evidence" value="ECO:0007669"/>
    <property type="project" value="TreeGrafter"/>
</dbReference>
<dbReference type="SMART" id="SM00360">
    <property type="entry name" value="RRM"/>
    <property type="match status" value="2"/>
</dbReference>
<keyword evidence="11" id="KW-1185">Reference proteome</keyword>
<feature type="domain" description="RRM" evidence="9">
    <location>
        <begin position="130"/>
        <end position="205"/>
    </location>
</feature>
<evidence type="ECO:0000256" key="7">
    <source>
        <dbReference type="ARBA" id="ARBA00023242"/>
    </source>
</evidence>
<dbReference type="Gene3D" id="3.30.70.330">
    <property type="match status" value="2"/>
</dbReference>
<dbReference type="Pfam" id="PF18694">
    <property type="entry name" value="TDP-43_N"/>
    <property type="match status" value="1"/>
</dbReference>
<dbReference type="GO" id="GO:0005654">
    <property type="term" value="C:nucleoplasm"/>
    <property type="evidence" value="ECO:0007669"/>
    <property type="project" value="TreeGrafter"/>
</dbReference>
<keyword evidence="5" id="KW-0804">Transcription</keyword>
<evidence type="ECO:0000256" key="6">
    <source>
        <dbReference type="ARBA" id="ARBA00023187"/>
    </source>
</evidence>
<evidence type="ECO:0000256" key="3">
    <source>
        <dbReference type="ARBA" id="ARBA00022737"/>
    </source>
</evidence>
<dbReference type="GO" id="GO:0010468">
    <property type="term" value="P:regulation of gene expression"/>
    <property type="evidence" value="ECO:0007669"/>
    <property type="project" value="TreeGrafter"/>
</dbReference>
<keyword evidence="6" id="KW-0508">mRNA splicing</keyword>
<organism evidence="10 11">
    <name type="scientific">Adineta ricciae</name>
    <name type="common">Rotifer</name>
    <dbReference type="NCBI Taxonomy" id="249248"/>
    <lineage>
        <taxon>Eukaryota</taxon>
        <taxon>Metazoa</taxon>
        <taxon>Spiralia</taxon>
        <taxon>Gnathifera</taxon>
        <taxon>Rotifera</taxon>
        <taxon>Eurotatoria</taxon>
        <taxon>Bdelloidea</taxon>
        <taxon>Adinetida</taxon>
        <taxon>Adinetidae</taxon>
        <taxon>Adineta</taxon>
    </lineage>
</organism>
<reference evidence="10" key="1">
    <citation type="submission" date="2021-02" db="EMBL/GenBank/DDBJ databases">
        <authorList>
            <person name="Nowell W R."/>
        </authorList>
    </citation>
    <scope>NUCLEOTIDE SEQUENCE</scope>
</reference>
<evidence type="ECO:0000256" key="8">
    <source>
        <dbReference type="PROSITE-ProRule" id="PRU00176"/>
    </source>
</evidence>
<evidence type="ECO:0000259" key="9">
    <source>
        <dbReference type="PROSITE" id="PS50102"/>
    </source>
</evidence>
<keyword evidence="4" id="KW-0805">Transcription regulation</keyword>
<dbReference type="GO" id="GO:0008380">
    <property type="term" value="P:RNA splicing"/>
    <property type="evidence" value="ECO:0007669"/>
    <property type="project" value="UniProtKB-KW"/>
</dbReference>
<dbReference type="Proteomes" id="UP000663828">
    <property type="component" value="Unassembled WGS sequence"/>
</dbReference>
<keyword evidence="8" id="KW-0694">RNA-binding</keyword>
<dbReference type="PANTHER" id="PTHR48033:SF9">
    <property type="entry name" value="TAR DNA-BINDING PROTEIN 43"/>
    <property type="match status" value="1"/>
</dbReference>
<dbReference type="PANTHER" id="PTHR48033">
    <property type="entry name" value="RNA-BINDING (RRM/RBD/RNP MOTIFS) FAMILY PROTEIN"/>
    <property type="match status" value="1"/>
</dbReference>
<feature type="domain" description="RRM" evidence="9">
    <location>
        <begin position="216"/>
        <end position="286"/>
    </location>
</feature>
<dbReference type="EMBL" id="CAJNOR010011639">
    <property type="protein sequence ID" value="CAF1662716.1"/>
    <property type="molecule type" value="Genomic_DNA"/>
</dbReference>
<dbReference type="InterPro" id="IPR012677">
    <property type="entry name" value="Nucleotide-bd_a/b_plait_sf"/>
</dbReference>
<gene>
    <name evidence="10" type="ORF">XAT740_LOCUS57192</name>
</gene>
<dbReference type="InterPro" id="IPR041105">
    <property type="entry name" value="TDP-43_N"/>
</dbReference>
<name>A0A816FKJ5_ADIRI</name>
<dbReference type="AlphaFoldDB" id="A0A816FKJ5"/>
<dbReference type="SUPFAM" id="SSF54928">
    <property type="entry name" value="RNA-binding domain, RBD"/>
    <property type="match status" value="2"/>
</dbReference>
<proteinExistence type="predicted"/>
<dbReference type="Pfam" id="PF00076">
    <property type="entry name" value="RRM_1"/>
    <property type="match status" value="2"/>
</dbReference>
<keyword evidence="3" id="KW-0677">Repeat</keyword>
<dbReference type="CDD" id="cd19609">
    <property type="entry name" value="NTD_TDP-43"/>
    <property type="match status" value="1"/>
</dbReference>
<keyword evidence="7" id="KW-0539">Nucleus</keyword>
<evidence type="ECO:0000256" key="2">
    <source>
        <dbReference type="ARBA" id="ARBA00022664"/>
    </source>
</evidence>
<protein>
    <recommendedName>
        <fullName evidence="9">RRM domain-containing protein</fullName>
    </recommendedName>
</protein>
<comment type="caution">
    <text evidence="10">The sequence shown here is derived from an EMBL/GenBank/DDBJ whole genome shotgun (WGS) entry which is preliminary data.</text>
</comment>
<keyword evidence="2" id="KW-0507">mRNA processing</keyword>
<dbReference type="PROSITE" id="PS50102">
    <property type="entry name" value="RRM"/>
    <property type="match status" value="2"/>
</dbReference>
<evidence type="ECO:0000256" key="5">
    <source>
        <dbReference type="ARBA" id="ARBA00023163"/>
    </source>
</evidence>
<dbReference type="InterPro" id="IPR035979">
    <property type="entry name" value="RBD_domain_sf"/>
</dbReference>